<dbReference type="AlphaFoldDB" id="A0A1M6N191"/>
<dbReference type="OrthoDB" id="9811471at2"/>
<dbReference type="InterPro" id="IPR023631">
    <property type="entry name" value="Amidase_dom"/>
</dbReference>
<dbReference type="GO" id="GO:0016740">
    <property type="term" value="F:transferase activity"/>
    <property type="evidence" value="ECO:0007669"/>
    <property type="project" value="UniProtKB-KW"/>
</dbReference>
<evidence type="ECO:0000313" key="5">
    <source>
        <dbReference type="Proteomes" id="UP000189935"/>
    </source>
</evidence>
<keyword evidence="4" id="KW-0808">Transferase</keyword>
<proteinExistence type="predicted"/>
<dbReference type="PROSITE" id="PS00571">
    <property type="entry name" value="AMIDASES"/>
    <property type="match status" value="1"/>
</dbReference>
<dbReference type="Proteomes" id="UP000189935">
    <property type="component" value="Chromosome I"/>
</dbReference>
<dbReference type="InterPro" id="IPR020556">
    <property type="entry name" value="Amidase_CS"/>
</dbReference>
<name>A0A1M6N191_9BRAD</name>
<dbReference type="Pfam" id="PF01425">
    <property type="entry name" value="Amidase"/>
    <property type="match status" value="1"/>
</dbReference>
<evidence type="ECO:0000256" key="1">
    <source>
        <dbReference type="ARBA" id="ARBA00003871"/>
    </source>
</evidence>
<evidence type="ECO:0000313" key="4">
    <source>
        <dbReference type="EMBL" id="SHJ89455.1"/>
    </source>
</evidence>
<gene>
    <name evidence="4" type="ORF">SAMN05444159_1823</name>
</gene>
<evidence type="ECO:0000256" key="2">
    <source>
        <dbReference type="ARBA" id="ARBA00021874"/>
    </source>
</evidence>
<evidence type="ECO:0000259" key="3">
    <source>
        <dbReference type="Pfam" id="PF01425"/>
    </source>
</evidence>
<reference evidence="4 5" key="1">
    <citation type="submission" date="2016-11" db="EMBL/GenBank/DDBJ databases">
        <authorList>
            <person name="Jaros S."/>
            <person name="Januszkiewicz K."/>
            <person name="Wedrychowicz H."/>
        </authorList>
    </citation>
    <scope>NUCLEOTIDE SEQUENCE [LARGE SCALE GENOMIC DNA]</scope>
    <source>
        <strain evidence="4 5">GAS499</strain>
    </source>
</reference>
<sequence>MTAIGLDVANLSLVQAAEAVRQGEVSAVALLEACLANLDAHEEAVNATIWVDREGAFAAARAADTKHAAGGPIGSLHGLPLAHKDMYYQAGRLSTCGSAIRKDFVPSYSAMVIERLAAAGAYAFAGLNMAEFAQNGTGHNRHHGDCRNPWNLPYITGGSSSGSGAAVASRFTFAALGSDTGGSIRLPAAANGVSGIKPTQTRVSRYGVMPLSFSADNVGPLARTARDCARILSVIAGHDPRDPTSAEMPVPDYEAGLNGDLCGVRVGVPTTYFLDDVDAPVQAAFEASLAVLAGRGATLVPLKLPLMDAISTYASVVSRVEGATIHAEWMRKHPHDFATHINARLFASLAIPATYYVEALSRRGPILKAFATEVFGQVDLLVAPTIRICLPSIAATDVDNGPPGTEQVAMGISINTRPFNYLGLPSMSIPCGFDPNGLPIGLQISGRPFAEETVLKAADAYQRDTDWHQRRPAIPAA</sequence>
<feature type="domain" description="Amidase" evidence="3">
    <location>
        <begin position="30"/>
        <end position="455"/>
    </location>
</feature>
<dbReference type="Gene3D" id="3.90.1300.10">
    <property type="entry name" value="Amidase signature (AS) domain"/>
    <property type="match status" value="1"/>
</dbReference>
<dbReference type="InterPro" id="IPR000120">
    <property type="entry name" value="Amidase"/>
</dbReference>
<dbReference type="InterPro" id="IPR036928">
    <property type="entry name" value="AS_sf"/>
</dbReference>
<accession>A0A1M6N191</accession>
<protein>
    <recommendedName>
        <fullName evidence="2">Indoleacetamide hydrolase</fullName>
    </recommendedName>
</protein>
<dbReference type="PANTHER" id="PTHR11895:SF176">
    <property type="entry name" value="AMIDASE AMID-RELATED"/>
    <property type="match status" value="1"/>
</dbReference>
<dbReference type="SUPFAM" id="SSF75304">
    <property type="entry name" value="Amidase signature (AS) enzymes"/>
    <property type="match status" value="1"/>
</dbReference>
<organism evidence="4 5">
    <name type="scientific">Bradyrhizobium lablabi</name>
    <dbReference type="NCBI Taxonomy" id="722472"/>
    <lineage>
        <taxon>Bacteria</taxon>
        <taxon>Pseudomonadati</taxon>
        <taxon>Pseudomonadota</taxon>
        <taxon>Alphaproteobacteria</taxon>
        <taxon>Hyphomicrobiales</taxon>
        <taxon>Nitrobacteraceae</taxon>
        <taxon>Bradyrhizobium</taxon>
    </lineage>
</organism>
<dbReference type="EMBL" id="LT670844">
    <property type="protein sequence ID" value="SHJ89455.1"/>
    <property type="molecule type" value="Genomic_DNA"/>
</dbReference>
<comment type="function">
    <text evidence="1">Hydrolyzes indole-3-acetamide (IAM) into indole-3-acetic acid (IAA).</text>
</comment>
<dbReference type="PANTHER" id="PTHR11895">
    <property type="entry name" value="TRANSAMIDASE"/>
    <property type="match status" value="1"/>
</dbReference>
<dbReference type="RefSeq" id="WP_079537864.1">
    <property type="nucleotide sequence ID" value="NZ_LT670844.1"/>
</dbReference>